<dbReference type="STRING" id="56193.YP76_04455"/>
<reference evidence="1 2" key="1">
    <citation type="submission" date="2015-04" db="EMBL/GenBank/DDBJ databases">
        <title>Genome sequence of aromatic hydrocarbons-degrading Sphingobium chungbukense DJ77.</title>
        <authorList>
            <person name="Kim Y.-C."/>
            <person name="Chae J.-C."/>
        </authorList>
    </citation>
    <scope>NUCLEOTIDE SEQUENCE [LARGE SCALE GENOMIC DNA]</scope>
    <source>
        <strain evidence="1 2">DJ77</strain>
    </source>
</reference>
<sequence>MAEQREPWARPDCTTCGGWGFIYATPRDGGEKYRCLCGNCRAASEAPDYPVAAPDGVAPVIFRAQIIQTMGTWFKMAVPNLSDAEAAAAAKASWETDWPDDPQPRTLEAAKEVVADELAYWTE</sequence>
<accession>A0A0M3AZC2</accession>
<gene>
    <name evidence="1" type="ORF">YP76_04455</name>
</gene>
<dbReference type="PATRIC" id="fig|56193.3.peg.916"/>
<dbReference type="Proteomes" id="UP000033874">
    <property type="component" value="Unassembled WGS sequence"/>
</dbReference>
<evidence type="ECO:0000313" key="1">
    <source>
        <dbReference type="EMBL" id="KKW93904.1"/>
    </source>
</evidence>
<evidence type="ECO:0000313" key="2">
    <source>
        <dbReference type="Proteomes" id="UP000033874"/>
    </source>
</evidence>
<keyword evidence="2" id="KW-1185">Reference proteome</keyword>
<dbReference type="RefSeq" id="WP_046762339.1">
    <property type="nucleotide sequence ID" value="NZ_LBIC01000001.1"/>
</dbReference>
<dbReference type="AlphaFoldDB" id="A0A0M3AZC2"/>
<dbReference type="EMBL" id="LBIC01000001">
    <property type="protein sequence ID" value="KKW93904.1"/>
    <property type="molecule type" value="Genomic_DNA"/>
</dbReference>
<comment type="caution">
    <text evidence="1">The sequence shown here is derived from an EMBL/GenBank/DDBJ whole genome shotgun (WGS) entry which is preliminary data.</text>
</comment>
<proteinExistence type="predicted"/>
<name>A0A0M3AZC2_9SPHN</name>
<protein>
    <submittedName>
        <fullName evidence="1">Uncharacterized protein</fullName>
    </submittedName>
</protein>
<organism evidence="1 2">
    <name type="scientific">Sphingobium chungbukense</name>
    <dbReference type="NCBI Taxonomy" id="56193"/>
    <lineage>
        <taxon>Bacteria</taxon>
        <taxon>Pseudomonadati</taxon>
        <taxon>Pseudomonadota</taxon>
        <taxon>Alphaproteobacteria</taxon>
        <taxon>Sphingomonadales</taxon>
        <taxon>Sphingomonadaceae</taxon>
        <taxon>Sphingobium</taxon>
    </lineage>
</organism>